<comment type="subcellular location">
    <subcellularLocation>
        <location evidence="1">Nucleus</location>
    </subcellularLocation>
</comment>
<evidence type="ECO:0000256" key="1">
    <source>
        <dbReference type="ARBA" id="ARBA00004123"/>
    </source>
</evidence>
<evidence type="ECO:0000313" key="8">
    <source>
        <dbReference type="EMBL" id="TKR59345.1"/>
    </source>
</evidence>
<protein>
    <recommendedName>
        <fullName evidence="7">PHD-type domain-containing protein</fullName>
    </recommendedName>
</protein>
<dbReference type="PROSITE" id="PS50016">
    <property type="entry name" value="ZF_PHD_2"/>
    <property type="match status" value="1"/>
</dbReference>
<keyword evidence="2" id="KW-0479">Metal-binding</keyword>
<organism evidence="8 9">
    <name type="scientific">Steinernema carpocapsae</name>
    <name type="common">Entomopathogenic nematode</name>
    <dbReference type="NCBI Taxonomy" id="34508"/>
    <lineage>
        <taxon>Eukaryota</taxon>
        <taxon>Metazoa</taxon>
        <taxon>Ecdysozoa</taxon>
        <taxon>Nematoda</taxon>
        <taxon>Chromadorea</taxon>
        <taxon>Rhabditida</taxon>
        <taxon>Tylenchina</taxon>
        <taxon>Panagrolaimomorpha</taxon>
        <taxon>Strongyloidoidea</taxon>
        <taxon>Steinernematidae</taxon>
        <taxon>Steinernema</taxon>
    </lineage>
</organism>
<comment type="caution">
    <text evidence="8">The sequence shown here is derived from an EMBL/GenBank/DDBJ whole genome shotgun (WGS) entry which is preliminary data.</text>
</comment>
<gene>
    <name evidence="8" type="ORF">L596_029031</name>
</gene>
<dbReference type="InterPro" id="IPR019787">
    <property type="entry name" value="Znf_PHD-finger"/>
</dbReference>
<dbReference type="SMART" id="SM00249">
    <property type="entry name" value="PHD"/>
    <property type="match status" value="1"/>
</dbReference>
<dbReference type="PANTHER" id="PTHR46174">
    <property type="entry name" value="CXXC-TYPE ZINC FINGER PROTEIN 1"/>
    <property type="match status" value="1"/>
</dbReference>
<evidence type="ECO:0000256" key="3">
    <source>
        <dbReference type="ARBA" id="ARBA00022771"/>
    </source>
</evidence>
<evidence type="ECO:0000313" key="9">
    <source>
        <dbReference type="Proteomes" id="UP000298663"/>
    </source>
</evidence>
<accession>A0A4V5ZXC8</accession>
<dbReference type="InterPro" id="IPR001965">
    <property type="entry name" value="Znf_PHD"/>
</dbReference>
<evidence type="ECO:0000259" key="7">
    <source>
        <dbReference type="PROSITE" id="PS50016"/>
    </source>
</evidence>
<dbReference type="Pfam" id="PF00628">
    <property type="entry name" value="PHD"/>
    <property type="match status" value="1"/>
</dbReference>
<proteinExistence type="predicted"/>
<dbReference type="OrthoDB" id="436852at2759"/>
<dbReference type="InterPro" id="IPR013083">
    <property type="entry name" value="Znf_RING/FYVE/PHD"/>
</dbReference>
<feature type="domain" description="PHD-type" evidence="7">
    <location>
        <begin position="91"/>
        <end position="139"/>
    </location>
</feature>
<dbReference type="Gene3D" id="3.30.40.10">
    <property type="entry name" value="Zinc/RING finger domain, C3HC4 (zinc finger)"/>
    <property type="match status" value="1"/>
</dbReference>
<dbReference type="STRING" id="34508.A0A4V5ZXC8"/>
<sequence length="223" mass="25013">MRRSLFGSTSPSRNCVSRSSVAAVCTMPPVCAMWSSLRLSTTTALHVSFLFYRTRAVAFFRLQVFAAVFASFSRRFLKVPHDLQMSSESGTLYCFCQQPDDGSLMVECEGCAKWFHGRCVNFSSEDSGSTFTCDVCAIQGCLSHPTPETREEILKKTAAYGPISSEEFVKLLKGSTEEQRRARFDAAQTELAEELERLGEPALLRYVYETTFEEMMGYMGVPR</sequence>
<dbReference type="GO" id="GO:0048188">
    <property type="term" value="C:Set1C/COMPASS complex"/>
    <property type="evidence" value="ECO:0007669"/>
    <property type="project" value="InterPro"/>
</dbReference>
<reference evidence="8 9" key="1">
    <citation type="journal article" date="2015" name="Genome Biol.">
        <title>Comparative genomics of Steinernema reveals deeply conserved gene regulatory networks.</title>
        <authorList>
            <person name="Dillman A.R."/>
            <person name="Macchietto M."/>
            <person name="Porter C.F."/>
            <person name="Rogers A."/>
            <person name="Williams B."/>
            <person name="Antoshechkin I."/>
            <person name="Lee M.M."/>
            <person name="Goodwin Z."/>
            <person name="Lu X."/>
            <person name="Lewis E.E."/>
            <person name="Goodrich-Blair H."/>
            <person name="Stock S.P."/>
            <person name="Adams B.J."/>
            <person name="Sternberg P.W."/>
            <person name="Mortazavi A."/>
        </authorList>
    </citation>
    <scope>NUCLEOTIDE SEQUENCE [LARGE SCALE GENOMIC DNA]</scope>
    <source>
        <strain evidence="8 9">ALL</strain>
    </source>
</reference>
<dbReference type="Proteomes" id="UP000298663">
    <property type="component" value="Unassembled WGS sequence"/>
</dbReference>
<dbReference type="PROSITE" id="PS01359">
    <property type="entry name" value="ZF_PHD_1"/>
    <property type="match status" value="1"/>
</dbReference>
<dbReference type="InterPro" id="IPR037869">
    <property type="entry name" value="Spp1/CFP1"/>
</dbReference>
<dbReference type="AlphaFoldDB" id="A0A4V5ZXC8"/>
<evidence type="ECO:0000256" key="4">
    <source>
        <dbReference type="ARBA" id="ARBA00022833"/>
    </source>
</evidence>
<dbReference type="GO" id="GO:0045893">
    <property type="term" value="P:positive regulation of DNA-templated transcription"/>
    <property type="evidence" value="ECO:0007669"/>
    <property type="project" value="TreeGrafter"/>
</dbReference>
<dbReference type="PANTHER" id="PTHR46174:SF1">
    <property type="entry name" value="CXXC-TYPE ZINC FINGER PROTEIN 1"/>
    <property type="match status" value="1"/>
</dbReference>
<dbReference type="SUPFAM" id="SSF57903">
    <property type="entry name" value="FYVE/PHD zinc finger"/>
    <property type="match status" value="1"/>
</dbReference>
<evidence type="ECO:0000256" key="2">
    <source>
        <dbReference type="ARBA" id="ARBA00022723"/>
    </source>
</evidence>
<dbReference type="GO" id="GO:0008270">
    <property type="term" value="F:zinc ion binding"/>
    <property type="evidence" value="ECO:0007669"/>
    <property type="project" value="UniProtKB-KW"/>
</dbReference>
<dbReference type="InterPro" id="IPR019786">
    <property type="entry name" value="Zinc_finger_PHD-type_CS"/>
</dbReference>
<name>A0A4V5ZXC8_STECR</name>
<keyword evidence="9" id="KW-1185">Reference proteome</keyword>
<evidence type="ECO:0000256" key="6">
    <source>
        <dbReference type="PROSITE-ProRule" id="PRU00146"/>
    </source>
</evidence>
<reference evidence="8 9" key="2">
    <citation type="journal article" date="2019" name="G3 (Bethesda)">
        <title>Hybrid Assembly of the Genome of the Entomopathogenic Nematode Steinernema carpocapsae Identifies the X-Chromosome.</title>
        <authorList>
            <person name="Serra L."/>
            <person name="Macchietto M."/>
            <person name="Macias-Munoz A."/>
            <person name="McGill C.J."/>
            <person name="Rodriguez I.M."/>
            <person name="Rodriguez B."/>
            <person name="Murad R."/>
            <person name="Mortazavi A."/>
        </authorList>
    </citation>
    <scope>NUCLEOTIDE SEQUENCE [LARGE SCALE GENOMIC DNA]</scope>
    <source>
        <strain evidence="8 9">ALL</strain>
    </source>
</reference>
<dbReference type="EMBL" id="AZBU02000012">
    <property type="protein sequence ID" value="TKR59345.1"/>
    <property type="molecule type" value="Genomic_DNA"/>
</dbReference>
<keyword evidence="4" id="KW-0862">Zinc</keyword>
<evidence type="ECO:0000256" key="5">
    <source>
        <dbReference type="ARBA" id="ARBA00023242"/>
    </source>
</evidence>
<dbReference type="InterPro" id="IPR011011">
    <property type="entry name" value="Znf_FYVE_PHD"/>
</dbReference>
<keyword evidence="5" id="KW-0539">Nucleus</keyword>
<keyword evidence="3 6" id="KW-0863">Zinc-finger</keyword>